<organism evidence="1 2">
    <name type="scientific">Paspalum notatum var. saurae</name>
    <dbReference type="NCBI Taxonomy" id="547442"/>
    <lineage>
        <taxon>Eukaryota</taxon>
        <taxon>Viridiplantae</taxon>
        <taxon>Streptophyta</taxon>
        <taxon>Embryophyta</taxon>
        <taxon>Tracheophyta</taxon>
        <taxon>Spermatophyta</taxon>
        <taxon>Magnoliopsida</taxon>
        <taxon>Liliopsida</taxon>
        <taxon>Poales</taxon>
        <taxon>Poaceae</taxon>
        <taxon>PACMAD clade</taxon>
        <taxon>Panicoideae</taxon>
        <taxon>Andropogonodae</taxon>
        <taxon>Paspaleae</taxon>
        <taxon>Paspalinae</taxon>
        <taxon>Paspalum</taxon>
    </lineage>
</organism>
<proteinExistence type="predicted"/>
<evidence type="ECO:0008006" key="3">
    <source>
        <dbReference type="Google" id="ProtNLM"/>
    </source>
</evidence>
<dbReference type="Proteomes" id="UP001341281">
    <property type="component" value="Chromosome 04"/>
</dbReference>
<keyword evidence="2" id="KW-1185">Reference proteome</keyword>
<dbReference type="AlphaFoldDB" id="A0AAQ3TDA0"/>
<accession>A0AAQ3TDA0</accession>
<name>A0AAQ3TDA0_PASNO</name>
<sequence>MEAPKSAPHEFYDTTVLPFPQRCLRMLNSKYLKDILNNKKPLPSIEVVHLTEECIAAILNQLSKKKKDPGNPSISCSIGTQNFDQALYDLGASVSVMPKVDTKTPLILGRPFLSTAEANIDVGAREVHLNINGRRDTFAFKRKVEHCRLLFILQDVVVFQESEEGPEQHKEGSATEVPVFIGRAFKPFAKRKL</sequence>
<dbReference type="PANTHER" id="PTHR33067">
    <property type="entry name" value="RNA-DIRECTED DNA POLYMERASE-RELATED"/>
    <property type="match status" value="1"/>
</dbReference>
<evidence type="ECO:0000313" key="2">
    <source>
        <dbReference type="Proteomes" id="UP001341281"/>
    </source>
</evidence>
<protein>
    <recommendedName>
        <fullName evidence="3">Aspartic peptidase DDI1-type domain-containing protein</fullName>
    </recommendedName>
</protein>
<evidence type="ECO:0000313" key="1">
    <source>
        <dbReference type="EMBL" id="WVZ70445.1"/>
    </source>
</evidence>
<reference evidence="1 2" key="1">
    <citation type="submission" date="2024-02" db="EMBL/GenBank/DDBJ databases">
        <title>High-quality chromosome-scale genome assembly of Pensacola bahiagrass (Paspalum notatum Flugge var. saurae).</title>
        <authorList>
            <person name="Vega J.M."/>
            <person name="Podio M."/>
            <person name="Orjuela J."/>
            <person name="Siena L.A."/>
            <person name="Pessino S.C."/>
            <person name="Combes M.C."/>
            <person name="Mariac C."/>
            <person name="Albertini E."/>
            <person name="Pupilli F."/>
            <person name="Ortiz J.P.A."/>
            <person name="Leblanc O."/>
        </authorList>
    </citation>
    <scope>NUCLEOTIDE SEQUENCE [LARGE SCALE GENOMIC DNA]</scope>
    <source>
        <strain evidence="1">R1</strain>
        <tissue evidence="1">Leaf</tissue>
    </source>
</reference>
<dbReference type="EMBL" id="CP144748">
    <property type="protein sequence ID" value="WVZ70445.1"/>
    <property type="molecule type" value="Genomic_DNA"/>
</dbReference>
<gene>
    <name evidence="1" type="ORF">U9M48_019115</name>
</gene>
<dbReference type="PANTHER" id="PTHR33067:SF32">
    <property type="entry name" value="ASPARTIC PEPTIDASE DDI1-TYPE DOMAIN-CONTAINING PROTEIN"/>
    <property type="match status" value="1"/>
</dbReference>